<dbReference type="GO" id="GO:0016757">
    <property type="term" value="F:glycosyltransferase activity"/>
    <property type="evidence" value="ECO:0007669"/>
    <property type="project" value="UniProtKB-KW"/>
</dbReference>
<keyword evidence="5" id="KW-0812">Transmembrane</keyword>
<evidence type="ECO:0000256" key="10">
    <source>
        <dbReference type="ARBA" id="ARBA00023180"/>
    </source>
</evidence>
<comment type="similarity">
    <text evidence="2 11">Belongs to the glycosyltransferase 31 family.</text>
</comment>
<dbReference type="Proteomes" id="UP001519460">
    <property type="component" value="Unassembled WGS sequence"/>
</dbReference>
<evidence type="ECO:0000256" key="11">
    <source>
        <dbReference type="RuleBase" id="RU363063"/>
    </source>
</evidence>
<keyword evidence="10" id="KW-0325">Glycoprotein</keyword>
<evidence type="ECO:0000256" key="2">
    <source>
        <dbReference type="ARBA" id="ARBA00008661"/>
    </source>
</evidence>
<proteinExistence type="inferred from homology"/>
<dbReference type="PANTHER" id="PTHR11214:SF3">
    <property type="entry name" value="BETA-1,3-GALACTOSYLTRANSFERASE 6"/>
    <property type="match status" value="1"/>
</dbReference>
<protein>
    <recommendedName>
        <fullName evidence="11">Hexosyltransferase</fullName>
        <ecNumber evidence="11">2.4.1.-</ecNumber>
    </recommendedName>
</protein>
<keyword evidence="4" id="KW-0808">Transferase</keyword>
<evidence type="ECO:0000256" key="3">
    <source>
        <dbReference type="ARBA" id="ARBA00022676"/>
    </source>
</evidence>
<gene>
    <name evidence="12" type="ORF">BaRGS_00006699</name>
</gene>
<dbReference type="Gene3D" id="3.90.550.50">
    <property type="match status" value="1"/>
</dbReference>
<name>A0ABD0LR53_9CAEN</name>
<dbReference type="AlphaFoldDB" id="A0ABD0LR53"/>
<dbReference type="InterPro" id="IPR002659">
    <property type="entry name" value="Glyco_trans_31"/>
</dbReference>
<evidence type="ECO:0000256" key="6">
    <source>
        <dbReference type="ARBA" id="ARBA00022968"/>
    </source>
</evidence>
<evidence type="ECO:0000313" key="13">
    <source>
        <dbReference type="Proteomes" id="UP001519460"/>
    </source>
</evidence>
<dbReference type="Pfam" id="PF01762">
    <property type="entry name" value="Galactosyl_T"/>
    <property type="match status" value="1"/>
</dbReference>
<keyword evidence="13" id="KW-1185">Reference proteome</keyword>
<keyword evidence="3 11" id="KW-0328">Glycosyltransferase</keyword>
<dbReference type="EC" id="2.4.1.-" evidence="11"/>
<comment type="caution">
    <text evidence="12">The sequence shown here is derived from an EMBL/GenBank/DDBJ whole genome shotgun (WGS) entry which is preliminary data.</text>
</comment>
<keyword evidence="6" id="KW-0735">Signal-anchor</keyword>
<evidence type="ECO:0000256" key="1">
    <source>
        <dbReference type="ARBA" id="ARBA00004323"/>
    </source>
</evidence>
<dbReference type="PANTHER" id="PTHR11214">
    <property type="entry name" value="BETA-1,3-N-ACETYLGLUCOSAMINYLTRANSFERASE"/>
    <property type="match status" value="1"/>
</dbReference>
<evidence type="ECO:0000256" key="5">
    <source>
        <dbReference type="ARBA" id="ARBA00022692"/>
    </source>
</evidence>
<evidence type="ECO:0000256" key="4">
    <source>
        <dbReference type="ARBA" id="ARBA00022679"/>
    </source>
</evidence>
<keyword evidence="7" id="KW-1133">Transmembrane helix</keyword>
<evidence type="ECO:0000313" key="12">
    <source>
        <dbReference type="EMBL" id="KAK7501947.1"/>
    </source>
</evidence>
<evidence type="ECO:0000256" key="8">
    <source>
        <dbReference type="ARBA" id="ARBA00023034"/>
    </source>
</evidence>
<sequence>MAFCRGAKKPRRIISCLTLLALTLSLLKFVYEFWRAQNGIDLSSRPVAKPGLAPLMPHFAAVADPGLDRSGRFLNRRTIPREGEKSGGAHADTKINAYAPIGYIAGRRSEHGESVAGTNSSLLLQFPSVLLLGNQQTEPFLVVLVVSKPENTQLRLAIRRTWGRDLNAERSEVVLRFFVGQDDSWDDIVEREQALHGDVMKTDFVDTYVNLSYKVLASISWAVGTFTTAAYVMKVDDDTYVNLPYLLHELRHDVMKGQYGVMGAVCVNSTVVRHPGDKWFVSDLDYPGDTYPKYVFGGGYVMTRAAAKALVAASSSTDYLHLEDVYVTGVLARRAGVRHLGHPGFSFWASSRPTPCEMLRNRVTAVNLTSRQFLKMYSGIHLLLRTGNWTAC</sequence>
<accession>A0ABD0LR53</accession>
<reference evidence="12 13" key="1">
    <citation type="journal article" date="2023" name="Sci. Data">
        <title>Genome assembly of the Korean intertidal mud-creeper Batillaria attramentaria.</title>
        <authorList>
            <person name="Patra A.K."/>
            <person name="Ho P.T."/>
            <person name="Jun S."/>
            <person name="Lee S.J."/>
            <person name="Kim Y."/>
            <person name="Won Y.J."/>
        </authorList>
    </citation>
    <scope>NUCLEOTIDE SEQUENCE [LARGE SCALE GENOMIC DNA]</scope>
    <source>
        <strain evidence="12">Wonlab-2016</strain>
    </source>
</reference>
<keyword evidence="8 11" id="KW-0333">Golgi apparatus</keyword>
<dbReference type="GO" id="GO:0000139">
    <property type="term" value="C:Golgi membrane"/>
    <property type="evidence" value="ECO:0007669"/>
    <property type="project" value="UniProtKB-SubCell"/>
</dbReference>
<keyword evidence="9" id="KW-0472">Membrane</keyword>
<evidence type="ECO:0000256" key="7">
    <source>
        <dbReference type="ARBA" id="ARBA00022989"/>
    </source>
</evidence>
<evidence type="ECO:0000256" key="9">
    <source>
        <dbReference type="ARBA" id="ARBA00023136"/>
    </source>
</evidence>
<dbReference type="EMBL" id="JACVVK020000028">
    <property type="protein sequence ID" value="KAK7501947.1"/>
    <property type="molecule type" value="Genomic_DNA"/>
</dbReference>
<dbReference type="FunFam" id="3.90.550.50:FF:000001">
    <property type="entry name" value="Hexosyltransferase"/>
    <property type="match status" value="1"/>
</dbReference>
<organism evidence="12 13">
    <name type="scientific">Batillaria attramentaria</name>
    <dbReference type="NCBI Taxonomy" id="370345"/>
    <lineage>
        <taxon>Eukaryota</taxon>
        <taxon>Metazoa</taxon>
        <taxon>Spiralia</taxon>
        <taxon>Lophotrochozoa</taxon>
        <taxon>Mollusca</taxon>
        <taxon>Gastropoda</taxon>
        <taxon>Caenogastropoda</taxon>
        <taxon>Sorbeoconcha</taxon>
        <taxon>Cerithioidea</taxon>
        <taxon>Batillariidae</taxon>
        <taxon>Batillaria</taxon>
    </lineage>
</organism>
<comment type="subcellular location">
    <subcellularLocation>
        <location evidence="1 11">Golgi apparatus membrane</location>
        <topology evidence="1 11">Single-pass type II membrane protein</topology>
    </subcellularLocation>
</comment>